<dbReference type="Pfam" id="PF00497">
    <property type="entry name" value="SBP_bac_3"/>
    <property type="match status" value="1"/>
</dbReference>
<evidence type="ECO:0000256" key="2">
    <source>
        <dbReference type="ARBA" id="ARBA00022475"/>
    </source>
</evidence>
<evidence type="ECO:0000259" key="8">
    <source>
        <dbReference type="SMART" id="SM00062"/>
    </source>
</evidence>
<feature type="transmembrane region" description="Helical" evidence="7">
    <location>
        <begin position="5"/>
        <end position="20"/>
    </location>
</feature>
<evidence type="ECO:0000256" key="1">
    <source>
        <dbReference type="ARBA" id="ARBA00004651"/>
    </source>
</evidence>
<keyword evidence="2" id="KW-1003">Cell membrane</keyword>
<keyword evidence="3 7" id="KW-0812">Transmembrane</keyword>
<dbReference type="EMBL" id="CP069362">
    <property type="protein sequence ID" value="WGS65064.1"/>
    <property type="molecule type" value="Genomic_DNA"/>
</dbReference>
<evidence type="ECO:0000313" key="9">
    <source>
        <dbReference type="EMBL" id="WGS65064.1"/>
    </source>
</evidence>
<organism evidence="9 10">
    <name type="scientific">Marinitoga aeolica</name>
    <dbReference type="NCBI Taxonomy" id="2809031"/>
    <lineage>
        <taxon>Bacteria</taxon>
        <taxon>Thermotogati</taxon>
        <taxon>Thermotogota</taxon>
        <taxon>Thermotogae</taxon>
        <taxon>Petrotogales</taxon>
        <taxon>Petrotogaceae</taxon>
        <taxon>Marinitoga</taxon>
    </lineage>
</organism>
<dbReference type="SUPFAM" id="SSF53850">
    <property type="entry name" value="Periplasmic binding protein-like II"/>
    <property type="match status" value="1"/>
</dbReference>
<feature type="domain" description="Solute-binding protein family 3/N-terminal" evidence="8">
    <location>
        <begin position="74"/>
        <end position="246"/>
    </location>
</feature>
<feature type="transmembrane region" description="Helical" evidence="7">
    <location>
        <begin position="50"/>
        <end position="69"/>
    </location>
</feature>
<feature type="transmembrane region" description="Helical" evidence="7">
    <location>
        <begin position="27"/>
        <end position="44"/>
    </location>
</feature>
<dbReference type="RefSeq" id="WP_280999185.1">
    <property type="nucleotide sequence ID" value="NZ_CP069362.1"/>
</dbReference>
<evidence type="ECO:0000256" key="7">
    <source>
        <dbReference type="SAM" id="Phobius"/>
    </source>
</evidence>
<dbReference type="Pfam" id="PF13244">
    <property type="entry name" value="MbhD"/>
    <property type="match status" value="1"/>
</dbReference>
<evidence type="ECO:0000256" key="3">
    <source>
        <dbReference type="ARBA" id="ARBA00022692"/>
    </source>
</evidence>
<comment type="subcellular location">
    <subcellularLocation>
        <location evidence="1">Cell membrane</location>
        <topology evidence="1">Multi-pass membrane protein</topology>
    </subcellularLocation>
</comment>
<keyword evidence="5 7" id="KW-1133">Transmembrane helix</keyword>
<name>A0ABY8PR27_9BACT</name>
<dbReference type="InterPro" id="IPR025383">
    <property type="entry name" value="MrpA_C/MbhD"/>
</dbReference>
<evidence type="ECO:0000313" key="10">
    <source>
        <dbReference type="Proteomes" id="UP001232493"/>
    </source>
</evidence>
<dbReference type="PANTHER" id="PTHR35936">
    <property type="entry name" value="MEMBRANE-BOUND LYTIC MUREIN TRANSGLYCOSYLASE F"/>
    <property type="match status" value="1"/>
</dbReference>
<dbReference type="SMART" id="SM00062">
    <property type="entry name" value="PBPb"/>
    <property type="match status" value="1"/>
</dbReference>
<evidence type="ECO:0000256" key="5">
    <source>
        <dbReference type="ARBA" id="ARBA00022989"/>
    </source>
</evidence>
<keyword evidence="4" id="KW-0732">Signal</keyword>
<proteinExistence type="predicted"/>
<dbReference type="Gene3D" id="3.40.190.10">
    <property type="entry name" value="Periplasmic binding protein-like II"/>
    <property type="match status" value="1"/>
</dbReference>
<dbReference type="Proteomes" id="UP001232493">
    <property type="component" value="Chromosome"/>
</dbReference>
<dbReference type="InterPro" id="IPR001638">
    <property type="entry name" value="Solute-binding_3/MltF_N"/>
</dbReference>
<reference evidence="9 10" key="1">
    <citation type="submission" date="2021-02" db="EMBL/GenBank/DDBJ databases">
        <title>Characterization of Marinitoga sp. nov. str. BP5-C20A.</title>
        <authorList>
            <person name="Erauso G."/>
            <person name="Postec A."/>
        </authorList>
    </citation>
    <scope>NUCLEOTIDE SEQUENCE [LARGE SCALE GENOMIC DNA]</scope>
    <source>
        <strain evidence="9 10">BP5-C20A</strain>
    </source>
</reference>
<sequence>MIEFFLLTFLAILALMMFFVKKYINAILIYAAFGTILSGVFFVFNAPDVAAVQMTIGSAFIIFVYIIAIKTRSKIKVGYIETPYLFEKHGEKLIGFEKELLDNFAENSFFEIEFIPIKKENILNYINSGEVDIIVGGLIILDEKKYKYLFSKSYLPTKLFKYTGNIPEKYESIILNKLEEFKLIDYLRLKHYFRKKTNIAAEEFSDNGYRILFSKHNKTLKDEFNRFLKTFINSKEYESIVRRNIG</sequence>
<gene>
    <name evidence="9" type="ORF">JRV97_00480</name>
</gene>
<evidence type="ECO:0000256" key="6">
    <source>
        <dbReference type="ARBA" id="ARBA00023136"/>
    </source>
</evidence>
<keyword evidence="6 7" id="KW-0472">Membrane</keyword>
<keyword evidence="10" id="KW-1185">Reference proteome</keyword>
<evidence type="ECO:0000256" key="4">
    <source>
        <dbReference type="ARBA" id="ARBA00022729"/>
    </source>
</evidence>
<accession>A0ABY8PR27</accession>
<protein>
    <submittedName>
        <fullName evidence="9">Transporter substrate-binding domain-containing protein</fullName>
    </submittedName>
</protein>